<evidence type="ECO:0000256" key="1">
    <source>
        <dbReference type="SAM" id="MobiDB-lite"/>
    </source>
</evidence>
<dbReference type="Proteomes" id="UP000198211">
    <property type="component" value="Unassembled WGS sequence"/>
</dbReference>
<dbReference type="PROSITE" id="PS50994">
    <property type="entry name" value="INTEGRASE"/>
    <property type="match status" value="1"/>
</dbReference>
<sequence>MVPTVIESRTGKPVGVRLTNVSEGTARCYKYSSVILWIPTGELPREVGYFRLNASEYNEWQVLAYAKRRDDTFLQKEKELYECWLAEQPPVVERQAYSTPSRILTRPTEDSVALRKSVTGHPVSDDRDDGVSSHNSVTMHDESEASVAARVDETTSGETNVQPTEFSDAGNDEIDPAEDLIEAEIAADDSSDDDDWYEHIPNEMELADYAHELVFLPDLTEPSSTVLDYTGPNVMNKSLGEDEQRKLIEVLQRQEEIMIASGNALPPPVYGVSRVDFLSQEVVPEGLRSDAKKIKRVTEFSFPTSKKGMQSFLGALNYYSRFIQDFAVYATALYQLKEEDVEPGGDLSVARQSFARLQQKIGDAPILCHFDRQKEIHVTLFANEDLRFMSEVFQSFTEMMQSRSRATLSYRPQANGQQERSVKIVMQSVCVYAEDPLQQDWDEIAKKLIFVVNNSMDTTRKKTPFFLVHGWDAQSTLKAMSSSLKPGLGRLSDALA</sequence>
<evidence type="ECO:0000259" key="2">
    <source>
        <dbReference type="PROSITE" id="PS50994"/>
    </source>
</evidence>
<dbReference type="InterPro" id="IPR043128">
    <property type="entry name" value="Rev_trsase/Diguanyl_cyclase"/>
</dbReference>
<dbReference type="EMBL" id="NBNE01002199">
    <property type="protein sequence ID" value="OWZ11187.1"/>
    <property type="molecule type" value="Genomic_DNA"/>
</dbReference>
<accession>A0A225W2E7</accession>
<organism evidence="3 4">
    <name type="scientific">Phytophthora megakarya</name>
    <dbReference type="NCBI Taxonomy" id="4795"/>
    <lineage>
        <taxon>Eukaryota</taxon>
        <taxon>Sar</taxon>
        <taxon>Stramenopiles</taxon>
        <taxon>Oomycota</taxon>
        <taxon>Peronosporomycetes</taxon>
        <taxon>Peronosporales</taxon>
        <taxon>Peronosporaceae</taxon>
        <taxon>Phytophthora</taxon>
    </lineage>
</organism>
<keyword evidence="4" id="KW-1185">Reference proteome</keyword>
<dbReference type="PANTHER" id="PTHR37984">
    <property type="entry name" value="PROTEIN CBG26694"/>
    <property type="match status" value="1"/>
</dbReference>
<name>A0A225W2E7_9STRA</name>
<gene>
    <name evidence="3" type="ORF">PHMEG_00015829</name>
</gene>
<proteinExistence type="predicted"/>
<dbReference type="InterPro" id="IPR050951">
    <property type="entry name" value="Retrovirus_Pol_polyprotein"/>
</dbReference>
<dbReference type="PANTHER" id="PTHR37984:SF5">
    <property type="entry name" value="PROTEIN NYNRIN-LIKE"/>
    <property type="match status" value="1"/>
</dbReference>
<evidence type="ECO:0000313" key="4">
    <source>
        <dbReference type="Proteomes" id="UP000198211"/>
    </source>
</evidence>
<dbReference type="AlphaFoldDB" id="A0A225W2E7"/>
<feature type="region of interest" description="Disordered" evidence="1">
    <location>
        <begin position="102"/>
        <end position="148"/>
    </location>
</feature>
<reference evidence="4" key="1">
    <citation type="submission" date="2017-03" db="EMBL/GenBank/DDBJ databases">
        <title>Phytopthora megakarya and P. palmivora, two closely related causual agents of cacao black pod achieved similar genome size and gene model numbers by different mechanisms.</title>
        <authorList>
            <person name="Ali S."/>
            <person name="Shao J."/>
            <person name="Larry D.J."/>
            <person name="Kronmiller B."/>
            <person name="Shen D."/>
            <person name="Strem M.D."/>
            <person name="Melnick R.L."/>
            <person name="Guiltinan M.J."/>
            <person name="Tyler B.M."/>
            <person name="Meinhardt L.W."/>
            <person name="Bailey B.A."/>
        </authorList>
    </citation>
    <scope>NUCLEOTIDE SEQUENCE [LARGE SCALE GENOMIC DNA]</scope>
    <source>
        <strain evidence="4">zdho120</strain>
    </source>
</reference>
<dbReference type="Gene3D" id="3.30.70.270">
    <property type="match status" value="1"/>
</dbReference>
<dbReference type="OrthoDB" id="125656at2759"/>
<dbReference type="GO" id="GO:0015074">
    <property type="term" value="P:DNA integration"/>
    <property type="evidence" value="ECO:0007669"/>
    <property type="project" value="InterPro"/>
</dbReference>
<evidence type="ECO:0000313" key="3">
    <source>
        <dbReference type="EMBL" id="OWZ11187.1"/>
    </source>
</evidence>
<dbReference type="SUPFAM" id="SSF53098">
    <property type="entry name" value="Ribonuclease H-like"/>
    <property type="match status" value="1"/>
</dbReference>
<protein>
    <recommendedName>
        <fullName evidence="2">Integrase catalytic domain-containing protein</fullName>
    </recommendedName>
</protein>
<dbReference type="InterPro" id="IPR043502">
    <property type="entry name" value="DNA/RNA_pol_sf"/>
</dbReference>
<dbReference type="InterPro" id="IPR001584">
    <property type="entry name" value="Integrase_cat-core"/>
</dbReference>
<dbReference type="SUPFAM" id="SSF56672">
    <property type="entry name" value="DNA/RNA polymerases"/>
    <property type="match status" value="1"/>
</dbReference>
<feature type="domain" description="Integrase catalytic" evidence="2">
    <location>
        <begin position="280"/>
        <end position="472"/>
    </location>
</feature>
<comment type="caution">
    <text evidence="3">The sequence shown here is derived from an EMBL/GenBank/DDBJ whole genome shotgun (WGS) entry which is preliminary data.</text>
</comment>
<dbReference type="InterPro" id="IPR012337">
    <property type="entry name" value="RNaseH-like_sf"/>
</dbReference>